<dbReference type="GO" id="GO:0004074">
    <property type="term" value="F:biliverdin reductase [NAD(P)H] activity"/>
    <property type="evidence" value="ECO:0007669"/>
    <property type="project" value="TreeGrafter"/>
</dbReference>
<dbReference type="PANTHER" id="PTHR43355:SF2">
    <property type="entry name" value="FLAVIN REDUCTASE (NADPH)"/>
    <property type="match status" value="1"/>
</dbReference>
<gene>
    <name evidence="2" type="ORF">E1263_04765</name>
</gene>
<organism evidence="2 3">
    <name type="scientific">Kribbella antibiotica</name>
    <dbReference type="NCBI Taxonomy" id="190195"/>
    <lineage>
        <taxon>Bacteria</taxon>
        <taxon>Bacillati</taxon>
        <taxon>Actinomycetota</taxon>
        <taxon>Actinomycetes</taxon>
        <taxon>Propionibacteriales</taxon>
        <taxon>Kribbellaceae</taxon>
        <taxon>Kribbella</taxon>
    </lineage>
</organism>
<evidence type="ECO:0000313" key="3">
    <source>
        <dbReference type="Proteomes" id="UP000295124"/>
    </source>
</evidence>
<evidence type="ECO:0000313" key="2">
    <source>
        <dbReference type="EMBL" id="TDD62192.1"/>
    </source>
</evidence>
<dbReference type="InterPro" id="IPR051606">
    <property type="entry name" value="Polyketide_Oxido-like"/>
</dbReference>
<proteinExistence type="predicted"/>
<name>A0A4R4ZYC1_9ACTN</name>
<dbReference type="CDD" id="cd05244">
    <property type="entry name" value="BVR-B_like_SDR_a"/>
    <property type="match status" value="1"/>
</dbReference>
<dbReference type="AlphaFoldDB" id="A0A4R4ZYC1"/>
<sequence>MSKVLILGANGRSGRLLVEEARAAGHEVTAAVRTPQPGAQVVDLRDPASVEVALKGQDVVISAIGPAGRKADGLYSDAARALIPALDGVRLIAITSAGVRHNDPNFKPVYRILANTLMREAYDDMRAMESLVAAADLDWTFVRPTRLLDEPATGTYRVEDNQTPVGGWQITRTDLARFVIDEITTQAWLHRQPTLAE</sequence>
<dbReference type="OrthoDB" id="9771302at2"/>
<dbReference type="InterPro" id="IPR036291">
    <property type="entry name" value="NAD(P)-bd_dom_sf"/>
</dbReference>
<protein>
    <submittedName>
        <fullName evidence="2">SDR family oxidoreductase</fullName>
    </submittedName>
</protein>
<reference evidence="2 3" key="1">
    <citation type="submission" date="2019-03" db="EMBL/GenBank/DDBJ databases">
        <title>Draft genome sequences of novel Actinobacteria.</title>
        <authorList>
            <person name="Sahin N."/>
            <person name="Ay H."/>
            <person name="Saygin H."/>
        </authorList>
    </citation>
    <scope>NUCLEOTIDE SEQUENCE [LARGE SCALE GENOMIC DNA]</scope>
    <source>
        <strain evidence="2 3">JCM 13523</strain>
    </source>
</reference>
<keyword evidence="3" id="KW-1185">Reference proteome</keyword>
<evidence type="ECO:0000259" key="1">
    <source>
        <dbReference type="Pfam" id="PF13460"/>
    </source>
</evidence>
<dbReference type="RefSeq" id="WP_132165749.1">
    <property type="nucleotide sequence ID" value="NZ_SMKX01000008.1"/>
</dbReference>
<dbReference type="InterPro" id="IPR016040">
    <property type="entry name" value="NAD(P)-bd_dom"/>
</dbReference>
<dbReference type="SUPFAM" id="SSF51735">
    <property type="entry name" value="NAD(P)-binding Rossmann-fold domains"/>
    <property type="match status" value="1"/>
</dbReference>
<dbReference type="Proteomes" id="UP000295124">
    <property type="component" value="Unassembled WGS sequence"/>
</dbReference>
<comment type="caution">
    <text evidence="2">The sequence shown here is derived from an EMBL/GenBank/DDBJ whole genome shotgun (WGS) entry which is preliminary data.</text>
</comment>
<dbReference type="Pfam" id="PF13460">
    <property type="entry name" value="NAD_binding_10"/>
    <property type="match status" value="1"/>
</dbReference>
<dbReference type="Gene3D" id="3.40.50.720">
    <property type="entry name" value="NAD(P)-binding Rossmann-like Domain"/>
    <property type="match status" value="1"/>
</dbReference>
<dbReference type="EMBL" id="SMKX01000008">
    <property type="protein sequence ID" value="TDD62192.1"/>
    <property type="molecule type" value="Genomic_DNA"/>
</dbReference>
<dbReference type="PANTHER" id="PTHR43355">
    <property type="entry name" value="FLAVIN REDUCTASE (NADPH)"/>
    <property type="match status" value="1"/>
</dbReference>
<dbReference type="GO" id="GO:0042602">
    <property type="term" value="F:riboflavin reductase (NADPH) activity"/>
    <property type="evidence" value="ECO:0007669"/>
    <property type="project" value="TreeGrafter"/>
</dbReference>
<accession>A0A4R4ZYC1</accession>
<feature type="domain" description="NAD(P)-binding" evidence="1">
    <location>
        <begin position="8"/>
        <end position="184"/>
    </location>
</feature>